<comment type="caution">
    <text evidence="1">The sequence shown here is derived from an EMBL/GenBank/DDBJ whole genome shotgun (WGS) entry which is preliminary data.</text>
</comment>
<keyword evidence="2" id="KW-1185">Reference proteome</keyword>
<sequence length="170" mass="19410">MGERREFSQFSLGKTSAADMEDVNSSQPIPTGWIFKSELQKDGSVYSYYYYPGTQQEFRTYEDLMRYVNYAMAAKLGPYSPVAKSISSQRRKKDPEDTVPTKLRKKPGSSRGRKRSSVPRSKSKPLAYDQRNGSDTDMEEDPEMTVSDSSRTDTDDEDWYPQAADFASME</sequence>
<evidence type="ECO:0000313" key="2">
    <source>
        <dbReference type="Proteomes" id="UP000828941"/>
    </source>
</evidence>
<evidence type="ECO:0000313" key="1">
    <source>
        <dbReference type="EMBL" id="KAI4355011.1"/>
    </source>
</evidence>
<proteinExistence type="predicted"/>
<reference evidence="1 2" key="1">
    <citation type="journal article" date="2022" name="DNA Res.">
        <title>Chromosomal-level genome assembly of the orchid tree Bauhinia variegata (Leguminosae; Cercidoideae) supports the allotetraploid origin hypothesis of Bauhinia.</title>
        <authorList>
            <person name="Zhong Y."/>
            <person name="Chen Y."/>
            <person name="Zheng D."/>
            <person name="Pang J."/>
            <person name="Liu Y."/>
            <person name="Luo S."/>
            <person name="Meng S."/>
            <person name="Qian L."/>
            <person name="Wei D."/>
            <person name="Dai S."/>
            <person name="Zhou R."/>
        </authorList>
    </citation>
    <scope>NUCLEOTIDE SEQUENCE [LARGE SCALE GENOMIC DNA]</scope>
    <source>
        <strain evidence="1">BV-YZ2020</strain>
    </source>
</reference>
<dbReference type="Proteomes" id="UP000828941">
    <property type="component" value="Chromosome 2"/>
</dbReference>
<gene>
    <name evidence="1" type="ORF">L6164_003830</name>
</gene>
<protein>
    <submittedName>
        <fullName evidence="1">Uncharacterized protein</fullName>
    </submittedName>
</protein>
<name>A0ACB9Q2I0_BAUVA</name>
<organism evidence="1 2">
    <name type="scientific">Bauhinia variegata</name>
    <name type="common">Purple orchid tree</name>
    <name type="synonym">Phanera variegata</name>
    <dbReference type="NCBI Taxonomy" id="167791"/>
    <lineage>
        <taxon>Eukaryota</taxon>
        <taxon>Viridiplantae</taxon>
        <taxon>Streptophyta</taxon>
        <taxon>Embryophyta</taxon>
        <taxon>Tracheophyta</taxon>
        <taxon>Spermatophyta</taxon>
        <taxon>Magnoliopsida</taxon>
        <taxon>eudicotyledons</taxon>
        <taxon>Gunneridae</taxon>
        <taxon>Pentapetalae</taxon>
        <taxon>rosids</taxon>
        <taxon>fabids</taxon>
        <taxon>Fabales</taxon>
        <taxon>Fabaceae</taxon>
        <taxon>Cercidoideae</taxon>
        <taxon>Cercideae</taxon>
        <taxon>Bauhiniinae</taxon>
        <taxon>Bauhinia</taxon>
    </lineage>
</organism>
<dbReference type="EMBL" id="CM039427">
    <property type="protein sequence ID" value="KAI4355011.1"/>
    <property type="molecule type" value="Genomic_DNA"/>
</dbReference>
<accession>A0ACB9Q2I0</accession>